<feature type="binding site" evidence="9">
    <location>
        <begin position="73"/>
        <end position="75"/>
    </location>
    <ligand>
        <name>substrate</name>
    </ligand>
</feature>
<evidence type="ECO:0000313" key="11">
    <source>
        <dbReference type="Proteomes" id="UP000587002"/>
    </source>
</evidence>
<feature type="binding site" evidence="9">
    <location>
        <position position="57"/>
    </location>
    <ligand>
        <name>substrate</name>
    </ligand>
</feature>
<keyword evidence="4 9" id="KW-0068">Autocatalytic cleavage</keyword>
<sequence>MFRTMLKSKIHRATVTQADLHYVGSVTVDADLMDAADLLEGEQVAIVDVTNGARLETYVITGERGSGVIGVNGAAAHLVQPGDTVILLSYGVMDELEARSVRPKVVFVDAENKVVEAGDQPGVAPEGSGLTSAAVIAGTPAETDDAAKLDALLQQPEH</sequence>
<reference evidence="10 11" key="1">
    <citation type="submission" date="2020-07" db="EMBL/GenBank/DDBJ databases">
        <title>Sequencing the genomes of 1000 actinobacteria strains.</title>
        <authorList>
            <person name="Klenk H.-P."/>
        </authorList>
    </citation>
    <scope>NUCLEOTIDE SEQUENCE [LARGE SCALE GENOMIC DNA]</scope>
    <source>
        <strain evidence="10 11">DSM 44065</strain>
    </source>
</reference>
<dbReference type="HAMAP" id="MF_00446">
    <property type="entry name" value="PanD"/>
    <property type="match status" value="1"/>
</dbReference>
<dbReference type="Gene3D" id="2.40.40.20">
    <property type="match status" value="1"/>
</dbReference>
<evidence type="ECO:0000256" key="2">
    <source>
        <dbReference type="ARBA" id="ARBA00022655"/>
    </source>
</evidence>
<evidence type="ECO:0000256" key="6">
    <source>
        <dbReference type="ARBA" id="ARBA00023239"/>
    </source>
</evidence>
<dbReference type="Proteomes" id="UP000587002">
    <property type="component" value="Unassembled WGS sequence"/>
</dbReference>
<dbReference type="InterPro" id="IPR009010">
    <property type="entry name" value="Asp_de-COase-like_dom_sf"/>
</dbReference>
<keyword evidence="11" id="KW-1185">Reference proteome</keyword>
<keyword evidence="3 9" id="KW-0210">Decarboxylase</keyword>
<dbReference type="InterPro" id="IPR003190">
    <property type="entry name" value="Asp_decarbox"/>
</dbReference>
<comment type="pathway">
    <text evidence="9">Cofactor biosynthesis; (R)-pantothenate biosynthesis; beta-alanine from L-aspartate: step 1/1.</text>
</comment>
<protein>
    <recommendedName>
        <fullName evidence="9">Aspartate 1-decarboxylase</fullName>
        <ecNumber evidence="9">4.1.1.11</ecNumber>
    </recommendedName>
    <alternativeName>
        <fullName evidence="9">Aspartate alpha-decarboxylase</fullName>
    </alternativeName>
    <component>
        <recommendedName>
            <fullName evidence="9">Aspartate 1-decarboxylase beta chain</fullName>
        </recommendedName>
    </component>
    <component>
        <recommendedName>
            <fullName evidence="9">Aspartate 1-decarboxylase alpha chain</fullName>
        </recommendedName>
    </component>
</protein>
<dbReference type="GO" id="GO:0006523">
    <property type="term" value="P:alanine biosynthetic process"/>
    <property type="evidence" value="ECO:0007669"/>
    <property type="project" value="InterPro"/>
</dbReference>
<evidence type="ECO:0000256" key="3">
    <source>
        <dbReference type="ARBA" id="ARBA00022793"/>
    </source>
</evidence>
<keyword evidence="1 9" id="KW-0963">Cytoplasm</keyword>
<dbReference type="EC" id="4.1.1.11" evidence="9"/>
<dbReference type="PANTHER" id="PTHR21012:SF0">
    <property type="entry name" value="ASPARTATE 1-DECARBOXYLASE"/>
    <property type="match status" value="1"/>
</dbReference>
<dbReference type="UniPathway" id="UPA00028">
    <property type="reaction ID" value="UER00002"/>
</dbReference>
<comment type="PTM">
    <text evidence="9">Is synthesized initially as an inactive proenzyme, which is activated by self-cleavage at a specific serine bond to produce a beta-subunit with a hydroxyl group at its C-terminus and an alpha-subunit with a pyruvoyl group at its N-terminus.</text>
</comment>
<evidence type="ECO:0000256" key="7">
    <source>
        <dbReference type="ARBA" id="ARBA00023270"/>
    </source>
</evidence>
<comment type="similarity">
    <text evidence="9">Belongs to the PanD family.</text>
</comment>
<keyword evidence="7 9" id="KW-0704">Schiff base</keyword>
<keyword evidence="5 9" id="KW-0865">Zymogen</keyword>
<feature type="modified residue" description="Pyruvic acid (Ser)" evidence="9">
    <location>
        <position position="25"/>
    </location>
</feature>
<keyword evidence="8 9" id="KW-0670">Pyruvate</keyword>
<dbReference type="SUPFAM" id="SSF50692">
    <property type="entry name" value="ADC-like"/>
    <property type="match status" value="1"/>
</dbReference>
<evidence type="ECO:0000256" key="5">
    <source>
        <dbReference type="ARBA" id="ARBA00023145"/>
    </source>
</evidence>
<comment type="subcellular location">
    <subcellularLocation>
        <location evidence="9">Cytoplasm</location>
    </subcellularLocation>
</comment>
<keyword evidence="2 9" id="KW-0566">Pantothenate biosynthesis</keyword>
<accession>A0A853AND5</accession>
<evidence type="ECO:0000256" key="1">
    <source>
        <dbReference type="ARBA" id="ARBA00022490"/>
    </source>
</evidence>
<dbReference type="NCBIfam" id="TIGR00223">
    <property type="entry name" value="panD"/>
    <property type="match status" value="1"/>
</dbReference>
<comment type="cofactor">
    <cofactor evidence="9">
        <name>pyruvate</name>
        <dbReference type="ChEBI" id="CHEBI:15361"/>
    </cofactor>
    <text evidence="9">Binds 1 pyruvoyl group covalently per subunit.</text>
</comment>
<evidence type="ECO:0000313" key="10">
    <source>
        <dbReference type="EMBL" id="NYI81710.1"/>
    </source>
</evidence>
<evidence type="ECO:0000256" key="4">
    <source>
        <dbReference type="ARBA" id="ARBA00022813"/>
    </source>
</evidence>
<comment type="caution">
    <text evidence="10">The sequence shown here is derived from an EMBL/GenBank/DDBJ whole genome shotgun (WGS) entry which is preliminary data.</text>
</comment>
<dbReference type="EMBL" id="JACCFJ010000001">
    <property type="protein sequence ID" value="NYI81710.1"/>
    <property type="molecule type" value="Genomic_DNA"/>
</dbReference>
<dbReference type="GO" id="GO:0004068">
    <property type="term" value="F:aspartate 1-decarboxylase activity"/>
    <property type="evidence" value="ECO:0007669"/>
    <property type="project" value="UniProtKB-UniRule"/>
</dbReference>
<feature type="chain" id="PRO_5033174407" description="Aspartate 1-decarboxylase beta chain" evidence="9">
    <location>
        <begin position="1"/>
        <end position="24"/>
    </location>
</feature>
<comment type="function">
    <text evidence="9">Catalyzes the pyruvoyl-dependent decarboxylation of aspartate to produce beta-alanine.</text>
</comment>
<comment type="subunit">
    <text evidence="9">Heterooctamer of four alpha and four beta subunits.</text>
</comment>
<feature type="active site" description="Proton donor" evidence="9">
    <location>
        <position position="58"/>
    </location>
</feature>
<dbReference type="GO" id="GO:0015940">
    <property type="term" value="P:pantothenate biosynthetic process"/>
    <property type="evidence" value="ECO:0007669"/>
    <property type="project" value="UniProtKB-UniRule"/>
</dbReference>
<dbReference type="AlphaFoldDB" id="A0A853AND5"/>
<organism evidence="10 11">
    <name type="scientific">Saccharopolyspora hordei</name>
    <dbReference type="NCBI Taxonomy" id="1838"/>
    <lineage>
        <taxon>Bacteria</taxon>
        <taxon>Bacillati</taxon>
        <taxon>Actinomycetota</taxon>
        <taxon>Actinomycetes</taxon>
        <taxon>Pseudonocardiales</taxon>
        <taxon>Pseudonocardiaceae</taxon>
        <taxon>Saccharopolyspora</taxon>
    </lineage>
</organism>
<feature type="chain" id="PRO_5033174406" description="Aspartate 1-decarboxylase alpha chain" evidence="9">
    <location>
        <begin position="25"/>
        <end position="158"/>
    </location>
</feature>
<dbReference type="CDD" id="cd06919">
    <property type="entry name" value="Asp_decarbox"/>
    <property type="match status" value="1"/>
</dbReference>
<dbReference type="GO" id="GO:0005829">
    <property type="term" value="C:cytosol"/>
    <property type="evidence" value="ECO:0007669"/>
    <property type="project" value="TreeGrafter"/>
</dbReference>
<evidence type="ECO:0000256" key="9">
    <source>
        <dbReference type="HAMAP-Rule" id="MF_00446"/>
    </source>
</evidence>
<dbReference type="RefSeq" id="WP_179716940.1">
    <property type="nucleotide sequence ID" value="NZ_BAABFH010000001.1"/>
</dbReference>
<keyword evidence="6 9" id="KW-0456">Lyase</keyword>
<proteinExistence type="inferred from homology"/>
<evidence type="ECO:0000256" key="8">
    <source>
        <dbReference type="ARBA" id="ARBA00023317"/>
    </source>
</evidence>
<dbReference type="PANTHER" id="PTHR21012">
    <property type="entry name" value="ASPARTATE 1-DECARBOXYLASE"/>
    <property type="match status" value="1"/>
</dbReference>
<comment type="catalytic activity">
    <reaction evidence="9">
        <text>L-aspartate + H(+) = beta-alanine + CO2</text>
        <dbReference type="Rhea" id="RHEA:19497"/>
        <dbReference type="ChEBI" id="CHEBI:15378"/>
        <dbReference type="ChEBI" id="CHEBI:16526"/>
        <dbReference type="ChEBI" id="CHEBI:29991"/>
        <dbReference type="ChEBI" id="CHEBI:57966"/>
        <dbReference type="EC" id="4.1.1.11"/>
    </reaction>
</comment>
<dbReference type="Pfam" id="PF02261">
    <property type="entry name" value="Asp_decarbox"/>
    <property type="match status" value="1"/>
</dbReference>
<feature type="active site" description="Schiff-base intermediate with substrate; via pyruvic acid" evidence="9">
    <location>
        <position position="25"/>
    </location>
</feature>
<gene>
    <name evidence="9" type="primary">panD</name>
    <name evidence="10" type="ORF">HNR68_000340</name>
</gene>
<name>A0A853AND5_9PSEU</name>